<dbReference type="EMBL" id="UZAH01025482">
    <property type="protein sequence ID" value="VDO64791.1"/>
    <property type="molecule type" value="Genomic_DNA"/>
</dbReference>
<dbReference type="Proteomes" id="UP000050761">
    <property type="component" value="Unassembled WGS sequence"/>
</dbReference>
<evidence type="ECO:0000256" key="1">
    <source>
        <dbReference type="SAM" id="MobiDB-lite"/>
    </source>
</evidence>
<reference evidence="4" key="2">
    <citation type="submission" date="2019-09" db="UniProtKB">
        <authorList>
            <consortium name="WormBaseParasite"/>
        </authorList>
    </citation>
    <scope>IDENTIFICATION</scope>
</reference>
<proteinExistence type="predicted"/>
<keyword evidence="3" id="KW-1185">Reference proteome</keyword>
<feature type="region of interest" description="Disordered" evidence="1">
    <location>
        <begin position="1"/>
        <end position="22"/>
    </location>
</feature>
<reference evidence="2 3" key="1">
    <citation type="submission" date="2018-11" db="EMBL/GenBank/DDBJ databases">
        <authorList>
            <consortium name="Pathogen Informatics"/>
        </authorList>
    </citation>
    <scope>NUCLEOTIDE SEQUENCE [LARGE SCALE GENOMIC DNA]</scope>
</reference>
<protein>
    <submittedName>
        <fullName evidence="2 4">Uncharacterized protein</fullName>
    </submittedName>
</protein>
<sequence length="124" mass="13804">MCDGDDGDVTPPLSDSDRDRSKYTHVRLDQQRWDCEDGFDPKIEFVLTAGKHEVSKSTGAAAAVVFGGKDLRACAPLTTQLSQRCAVCLSENSVRTTDNLEHEICPSWTRKDTRRERENDGQTS</sequence>
<dbReference type="WBParaSite" id="HPBE_0000549501-mRNA-1">
    <property type="protein sequence ID" value="HPBE_0000549501-mRNA-1"/>
    <property type="gene ID" value="HPBE_0000549501"/>
</dbReference>
<dbReference type="AlphaFoldDB" id="A0A183FFY2"/>
<evidence type="ECO:0000313" key="4">
    <source>
        <dbReference type="WBParaSite" id="HPBE_0000549501-mRNA-1"/>
    </source>
</evidence>
<accession>A0A3P7WU57</accession>
<evidence type="ECO:0000313" key="3">
    <source>
        <dbReference type="Proteomes" id="UP000050761"/>
    </source>
</evidence>
<accession>A0A183FFY2</accession>
<evidence type="ECO:0000313" key="2">
    <source>
        <dbReference type="EMBL" id="VDO64791.1"/>
    </source>
</evidence>
<gene>
    <name evidence="2" type="ORF">HPBE_LOCUS5496</name>
</gene>
<name>A0A183FFY2_HELPZ</name>
<organism evidence="3 4">
    <name type="scientific">Heligmosomoides polygyrus</name>
    <name type="common">Parasitic roundworm</name>
    <dbReference type="NCBI Taxonomy" id="6339"/>
    <lineage>
        <taxon>Eukaryota</taxon>
        <taxon>Metazoa</taxon>
        <taxon>Ecdysozoa</taxon>
        <taxon>Nematoda</taxon>
        <taxon>Chromadorea</taxon>
        <taxon>Rhabditida</taxon>
        <taxon>Rhabditina</taxon>
        <taxon>Rhabditomorpha</taxon>
        <taxon>Strongyloidea</taxon>
        <taxon>Heligmosomidae</taxon>
        <taxon>Heligmosomoides</taxon>
    </lineage>
</organism>